<dbReference type="AlphaFoldDB" id="A0A016APD3"/>
<dbReference type="PATRIC" id="fig|1339314.3.peg.2649"/>
<name>A0A016APD3_BACFG</name>
<accession>A0A016APD3</accession>
<protein>
    <submittedName>
        <fullName evidence="1">Uncharacterized protein</fullName>
    </submittedName>
</protein>
<dbReference type="RefSeq" id="WP_005815844.1">
    <property type="nucleotide sequence ID" value="NZ_JGDS01000051.1"/>
</dbReference>
<proteinExistence type="predicted"/>
<sequence>MNQLTAILKQHTPMIHFQHNESGATLRASEVKPLLDKFILTKLGNGDIREGRLYAKKNNWLIDNEKNYALNYKLSISLQKKSRLEYLITSSTFPLPTERPSNFFTIQNSPYFAQEKCVGINTNSTIILKKSNSDPRKKEAEFKEKNWSQIDKKGLEWQDFTIKIFSLKGDLINKIQTYLPAFFICHNFGTRNNKGFGSFTVEYINNQKNICNVEDTLKENFAFVYKKKIALSRQSTLDFIYIYNQIFSTIKKDYQILKSGYNFRNEYIKSLLFCYFVSKYPNYRWEKRKMKQLIKARGYELKGDHSPISGIRENDNSWNDPNPNGYNYAYIRAILGLAEQYEFQLETPYQKAIVKIKSANNCISRYKSPLLFKIINNSIYLVGNEINTEILNKPFQYSYIEQTKNKNMRTGKSEITERTMHINEIEMNYKNRINYHYTPTSFSLIDFMQYAMSYKKNGKNILNYIPLKQ</sequence>
<comment type="caution">
    <text evidence="1">The sequence shown here is derived from an EMBL/GenBank/DDBJ whole genome shotgun (WGS) entry which is preliminary data.</text>
</comment>
<organism evidence="1 2">
    <name type="scientific">Bacteroides fragilis str. 3976T8</name>
    <dbReference type="NCBI Taxonomy" id="1339314"/>
    <lineage>
        <taxon>Bacteria</taxon>
        <taxon>Pseudomonadati</taxon>
        <taxon>Bacteroidota</taxon>
        <taxon>Bacteroidia</taxon>
        <taxon>Bacteroidales</taxon>
        <taxon>Bacteroidaceae</taxon>
        <taxon>Bacteroides</taxon>
    </lineage>
</organism>
<dbReference type="Proteomes" id="UP000020938">
    <property type="component" value="Unassembled WGS sequence"/>
</dbReference>
<dbReference type="EMBL" id="JGDS01000051">
    <property type="protein sequence ID" value="EXZ73270.1"/>
    <property type="molecule type" value="Genomic_DNA"/>
</dbReference>
<gene>
    <name evidence="1" type="ORF">M123_2450</name>
</gene>
<evidence type="ECO:0000313" key="2">
    <source>
        <dbReference type="Proteomes" id="UP000020938"/>
    </source>
</evidence>
<evidence type="ECO:0000313" key="1">
    <source>
        <dbReference type="EMBL" id="EXZ73270.1"/>
    </source>
</evidence>
<reference evidence="1 2" key="1">
    <citation type="submission" date="2014-02" db="EMBL/GenBank/DDBJ databases">
        <authorList>
            <person name="Sears C."/>
            <person name="Carroll K."/>
            <person name="Sack B.R."/>
            <person name="Qadri F."/>
            <person name="Myers L.L."/>
            <person name="Chung G.-T."/>
            <person name="Escheverria P."/>
            <person name="Fraser C.M."/>
            <person name="Sadzewicz L."/>
            <person name="Shefchek K.A."/>
            <person name="Tallon L."/>
            <person name="Das S.P."/>
            <person name="Daugherty S."/>
            <person name="Mongodin E.F."/>
        </authorList>
    </citation>
    <scope>NUCLEOTIDE SEQUENCE [LARGE SCALE GENOMIC DNA]</scope>
    <source>
        <strain evidence="1 2">3976T8</strain>
    </source>
</reference>